<feature type="region of interest" description="Disordered" evidence="1">
    <location>
        <begin position="426"/>
        <end position="450"/>
    </location>
</feature>
<gene>
    <name evidence="7" type="ORF">Bca52824_022431</name>
</gene>
<dbReference type="PANTHER" id="PTHR33710:SF62">
    <property type="entry name" value="DUF4283 DOMAIN PROTEIN"/>
    <property type="match status" value="1"/>
</dbReference>
<feature type="domain" description="Endonuclease/exonuclease/phosphatase" evidence="3">
    <location>
        <begin position="515"/>
        <end position="692"/>
    </location>
</feature>
<dbReference type="InterPro" id="IPR036691">
    <property type="entry name" value="Endo/exonu/phosph_ase_sf"/>
</dbReference>
<dbReference type="AlphaFoldDB" id="A0A8X7VGC1"/>
<evidence type="ECO:0000259" key="5">
    <source>
        <dbReference type="Pfam" id="PF13966"/>
    </source>
</evidence>
<dbReference type="PANTHER" id="PTHR33710">
    <property type="entry name" value="BNAC02G09200D PROTEIN"/>
    <property type="match status" value="1"/>
</dbReference>
<dbReference type="InterPro" id="IPR044730">
    <property type="entry name" value="RNase_H-like_dom_plant"/>
</dbReference>
<dbReference type="Pfam" id="PF13966">
    <property type="entry name" value="zf-RVT"/>
    <property type="match status" value="1"/>
</dbReference>
<evidence type="ECO:0000259" key="3">
    <source>
        <dbReference type="Pfam" id="PF03372"/>
    </source>
</evidence>
<name>A0A8X7VGC1_BRACI</name>
<feature type="signal peptide" evidence="2">
    <location>
        <begin position="1"/>
        <end position="16"/>
    </location>
</feature>
<dbReference type="InterPro" id="IPR036397">
    <property type="entry name" value="RNaseH_sf"/>
</dbReference>
<dbReference type="Gene3D" id="3.60.10.10">
    <property type="entry name" value="Endonuclease/exonuclease/phosphatase"/>
    <property type="match status" value="1"/>
</dbReference>
<comment type="caution">
    <text evidence="7">The sequence shown here is derived from an EMBL/GenBank/DDBJ whole genome shotgun (WGS) entry which is preliminary data.</text>
</comment>
<dbReference type="OrthoDB" id="1110547at2759"/>
<reference evidence="7 8" key="1">
    <citation type="submission" date="2020-02" db="EMBL/GenBank/DDBJ databases">
        <authorList>
            <person name="Ma Q."/>
            <person name="Huang Y."/>
            <person name="Song X."/>
            <person name="Pei D."/>
        </authorList>
    </citation>
    <scope>NUCLEOTIDE SEQUENCE [LARGE SCALE GENOMIC DNA]</scope>
    <source>
        <strain evidence="7">Sxm20200214</strain>
        <tissue evidence="7">Leaf</tissue>
    </source>
</reference>
<feature type="domain" description="RNase H type-1" evidence="4">
    <location>
        <begin position="1033"/>
        <end position="1105"/>
    </location>
</feature>
<feature type="chain" id="PRO_5036461426" evidence="2">
    <location>
        <begin position="17"/>
        <end position="1135"/>
    </location>
</feature>
<dbReference type="EMBL" id="JAAMPC010000005">
    <property type="protein sequence ID" value="KAG2310874.1"/>
    <property type="molecule type" value="Genomic_DNA"/>
</dbReference>
<dbReference type="Pfam" id="PF13456">
    <property type="entry name" value="RVT_3"/>
    <property type="match status" value="1"/>
</dbReference>
<keyword evidence="8" id="KW-1185">Reference proteome</keyword>
<protein>
    <submittedName>
        <fullName evidence="7">Uncharacterized protein</fullName>
    </submittedName>
</protein>
<sequence>MSLRAIFLAIWRFSFSDRVLSITALFQAVFVSPRHDLRRLSFDDSGFSMSVVELVFHYDVRVKFCYKIIWDKKLVVTFFKTNSQLLFLLRFDCTLTTMADNLRRAIQDLTLGIDDEPVALPVEVCNEAVRATQFSLMCRPLMQRKQNLRAMVSTLPRIWGLSGIINGRIVERSKVQFVFPSEELIWHPGMNDLMLNSIPFWVQIRGIPLQFLTEPVIRHIGDTMGEVIKVDFAQEANVAVEFVRFSQGVNTVLRFKYERLWGFCETCGSLIHDTRECIPNDPMNQDTNDDEDDFQEEGHAEEDQDGDMMQEEVQNQPEIQDVAGDENQHTREANVGNSSFTQLMVNVWNEANGDAVRDGFVSSMEVERTGRKRKFIDDLLDSCSEGPEKLGFTSGRAMVESDEESDHVSLAMEDSWNSGRLDNQYGSFMRSGESSAQSKENQNVEESGNLQKKQRYEELLVDKRVVIQEGQNAVVNALSKIIEDYGEAGEQTDWSLSIDRDAVGPVPPQSSDYVRDIGVYLGFDQMQIVPPVGLSGGLVVYWKQFVSVSCISFDSRIVDMQVEYKSFSFYLSCVYGHPIPKYRHLLWERLQRLAVSRHGPWMMCGDFNEITRQSEKKGGRSRSVSSFQDFKTMIAACNMHDLPSKGNPFSWVGKRRTEVIECCLDRAMVNDQWSQKYPASETEFLEIAESDHRPLIISIEYTKKKRRGWFRYDKRLFRDQGLTQNLEGWNSKLSQCRGTMVNWKKQNQTNAAVRIKDIRASIDQSVRDPCITLNRFISYEKNLIHQSSRQWDQDKLEENFNQQEQGLIKSLKFSRFNIEDKYIWPFNRNGQYSVKSGYWVATHLSLDGEPIIPPEGSVVLKQKVWKLQILPKIKQFLWRAISGALPTAVRLCTRGIFIDPTCQRCCLEEETINHMLFVCPHALAIWRCANNPLANSFKDNLEDNLAMMFDQIVSVEVQMSLSSFWIIWYIWKSRNEFLFSKRNVHPVEDARRAIDANLEWHANCAGTNDDTVWRGNLCDSFWEPPPNGWVKCNFDSSYRQDREFTGLGWIVRDYKGAHLASGMAKIRDVSSSLEAEASAFLYVLQQMWSLGWRNIWFEGDCSQLTFIGSCQSGTKPSCGYSIKEKLGCFFFFLCF</sequence>
<feature type="compositionally biased region" description="Acidic residues" evidence="1">
    <location>
        <begin position="287"/>
        <end position="310"/>
    </location>
</feature>
<evidence type="ECO:0000313" key="7">
    <source>
        <dbReference type="EMBL" id="KAG2310874.1"/>
    </source>
</evidence>
<evidence type="ECO:0000256" key="2">
    <source>
        <dbReference type="SAM" id="SignalP"/>
    </source>
</evidence>
<evidence type="ECO:0000259" key="4">
    <source>
        <dbReference type="Pfam" id="PF13456"/>
    </source>
</evidence>
<dbReference type="Pfam" id="PF14392">
    <property type="entry name" value="zf-CCHC_4"/>
    <property type="match status" value="1"/>
</dbReference>
<dbReference type="InterPro" id="IPR005135">
    <property type="entry name" value="Endo/exonuclease/phosphatase"/>
</dbReference>
<dbReference type="InterPro" id="IPR025836">
    <property type="entry name" value="Zn_knuckle_CX2CX4HX4C"/>
</dbReference>
<feature type="region of interest" description="Disordered" evidence="1">
    <location>
        <begin position="278"/>
        <end position="311"/>
    </location>
</feature>
<dbReference type="InterPro" id="IPR002156">
    <property type="entry name" value="RNaseH_domain"/>
</dbReference>
<dbReference type="Pfam" id="PF03372">
    <property type="entry name" value="Exo_endo_phos"/>
    <property type="match status" value="1"/>
</dbReference>
<evidence type="ECO:0000256" key="1">
    <source>
        <dbReference type="SAM" id="MobiDB-lite"/>
    </source>
</evidence>
<dbReference type="CDD" id="cd06222">
    <property type="entry name" value="RNase_H_like"/>
    <property type="match status" value="1"/>
</dbReference>
<accession>A0A8X7VGC1</accession>
<proteinExistence type="predicted"/>
<dbReference type="GO" id="GO:0003676">
    <property type="term" value="F:nucleic acid binding"/>
    <property type="evidence" value="ECO:0007669"/>
    <property type="project" value="InterPro"/>
</dbReference>
<evidence type="ECO:0000313" key="8">
    <source>
        <dbReference type="Proteomes" id="UP000886595"/>
    </source>
</evidence>
<organism evidence="7 8">
    <name type="scientific">Brassica carinata</name>
    <name type="common">Ethiopian mustard</name>
    <name type="synonym">Abyssinian cabbage</name>
    <dbReference type="NCBI Taxonomy" id="52824"/>
    <lineage>
        <taxon>Eukaryota</taxon>
        <taxon>Viridiplantae</taxon>
        <taxon>Streptophyta</taxon>
        <taxon>Embryophyta</taxon>
        <taxon>Tracheophyta</taxon>
        <taxon>Spermatophyta</taxon>
        <taxon>Magnoliopsida</taxon>
        <taxon>eudicotyledons</taxon>
        <taxon>Gunneridae</taxon>
        <taxon>Pentapetalae</taxon>
        <taxon>rosids</taxon>
        <taxon>malvids</taxon>
        <taxon>Brassicales</taxon>
        <taxon>Brassicaceae</taxon>
        <taxon>Brassiceae</taxon>
        <taxon>Brassica</taxon>
    </lineage>
</organism>
<evidence type="ECO:0000259" key="6">
    <source>
        <dbReference type="Pfam" id="PF14392"/>
    </source>
</evidence>
<dbReference type="GO" id="GO:0004523">
    <property type="term" value="F:RNA-DNA hybrid ribonuclease activity"/>
    <property type="evidence" value="ECO:0007669"/>
    <property type="project" value="InterPro"/>
</dbReference>
<dbReference type="InterPro" id="IPR026960">
    <property type="entry name" value="RVT-Znf"/>
</dbReference>
<dbReference type="SUPFAM" id="SSF56219">
    <property type="entry name" value="DNase I-like"/>
    <property type="match status" value="1"/>
</dbReference>
<keyword evidence="2" id="KW-0732">Signal</keyword>
<dbReference type="Gene3D" id="3.30.420.10">
    <property type="entry name" value="Ribonuclease H-like superfamily/Ribonuclease H"/>
    <property type="match status" value="1"/>
</dbReference>
<dbReference type="Proteomes" id="UP000886595">
    <property type="component" value="Unassembled WGS sequence"/>
</dbReference>
<feature type="domain" description="Reverse transcriptase zinc-binding" evidence="5">
    <location>
        <begin position="858"/>
        <end position="926"/>
    </location>
</feature>
<feature type="domain" description="Zinc knuckle CX2CX4HX4C" evidence="6">
    <location>
        <begin position="243"/>
        <end position="277"/>
    </location>
</feature>